<sequence length="79" mass="9254">MEKRRLFYDRSPIGRLQPTEYEELKSSRLVRELTEEKAEGEMKGREEGQGESRAQQMHKTVHYTKSLRALTLLTSSNVK</sequence>
<evidence type="ECO:0000313" key="3">
    <source>
        <dbReference type="Proteomes" id="UP000693970"/>
    </source>
</evidence>
<proteinExistence type="predicted"/>
<reference evidence="2" key="1">
    <citation type="journal article" date="2021" name="Sci. Rep.">
        <title>Diploid genomic architecture of Nitzschia inconspicua, an elite biomass production diatom.</title>
        <authorList>
            <person name="Oliver A."/>
            <person name="Podell S."/>
            <person name="Pinowska A."/>
            <person name="Traller J.C."/>
            <person name="Smith S.R."/>
            <person name="McClure R."/>
            <person name="Beliaev A."/>
            <person name="Bohutskyi P."/>
            <person name="Hill E.A."/>
            <person name="Rabines A."/>
            <person name="Zheng H."/>
            <person name="Allen L.Z."/>
            <person name="Kuo A."/>
            <person name="Grigoriev I.V."/>
            <person name="Allen A.E."/>
            <person name="Hazlebeck D."/>
            <person name="Allen E.E."/>
        </authorList>
    </citation>
    <scope>NUCLEOTIDE SEQUENCE</scope>
    <source>
        <strain evidence="2">Hildebrandi</strain>
    </source>
</reference>
<feature type="compositionally biased region" description="Basic and acidic residues" evidence="1">
    <location>
        <begin position="35"/>
        <end position="50"/>
    </location>
</feature>
<name>A0A9K3PCA8_9STRA</name>
<keyword evidence="3" id="KW-1185">Reference proteome</keyword>
<protein>
    <submittedName>
        <fullName evidence="2">Uncharacterized protein</fullName>
    </submittedName>
</protein>
<dbReference type="AlphaFoldDB" id="A0A9K3PCA8"/>
<reference evidence="2" key="2">
    <citation type="submission" date="2021-04" db="EMBL/GenBank/DDBJ databases">
        <authorList>
            <person name="Podell S."/>
        </authorList>
    </citation>
    <scope>NUCLEOTIDE SEQUENCE</scope>
    <source>
        <strain evidence="2">Hildebrandi</strain>
    </source>
</reference>
<dbReference type="EMBL" id="JAGRRH010000025">
    <property type="protein sequence ID" value="KAG7342402.1"/>
    <property type="molecule type" value="Genomic_DNA"/>
</dbReference>
<comment type="caution">
    <text evidence="2">The sequence shown here is derived from an EMBL/GenBank/DDBJ whole genome shotgun (WGS) entry which is preliminary data.</text>
</comment>
<accession>A0A9K3PCA8</accession>
<organism evidence="2 3">
    <name type="scientific">Nitzschia inconspicua</name>
    <dbReference type="NCBI Taxonomy" id="303405"/>
    <lineage>
        <taxon>Eukaryota</taxon>
        <taxon>Sar</taxon>
        <taxon>Stramenopiles</taxon>
        <taxon>Ochrophyta</taxon>
        <taxon>Bacillariophyta</taxon>
        <taxon>Bacillariophyceae</taxon>
        <taxon>Bacillariophycidae</taxon>
        <taxon>Bacillariales</taxon>
        <taxon>Bacillariaceae</taxon>
        <taxon>Nitzschia</taxon>
    </lineage>
</organism>
<gene>
    <name evidence="2" type="ORF">IV203_007495</name>
</gene>
<feature type="region of interest" description="Disordered" evidence="1">
    <location>
        <begin position="35"/>
        <end position="62"/>
    </location>
</feature>
<dbReference type="Proteomes" id="UP000693970">
    <property type="component" value="Unassembled WGS sequence"/>
</dbReference>
<evidence type="ECO:0000313" key="2">
    <source>
        <dbReference type="EMBL" id="KAG7342402.1"/>
    </source>
</evidence>
<evidence type="ECO:0000256" key="1">
    <source>
        <dbReference type="SAM" id="MobiDB-lite"/>
    </source>
</evidence>